<protein>
    <submittedName>
        <fullName evidence="2">YtkA-like protein</fullName>
    </submittedName>
</protein>
<feature type="signal peptide" evidence="1">
    <location>
        <begin position="1"/>
        <end position="21"/>
    </location>
</feature>
<dbReference type="EMBL" id="SLZR01000018">
    <property type="protein sequence ID" value="TCS37684.1"/>
    <property type="molecule type" value="Genomic_DNA"/>
</dbReference>
<comment type="caution">
    <text evidence="2">The sequence shown here is derived from an EMBL/GenBank/DDBJ whole genome shotgun (WGS) entry which is preliminary data.</text>
</comment>
<evidence type="ECO:0000313" key="2">
    <source>
        <dbReference type="EMBL" id="TCS37684.1"/>
    </source>
</evidence>
<keyword evidence="1" id="KW-0732">Signal</keyword>
<organism evidence="2 3">
    <name type="scientific">Reinekea marinisedimentorum</name>
    <dbReference type="NCBI Taxonomy" id="230495"/>
    <lineage>
        <taxon>Bacteria</taxon>
        <taxon>Pseudomonadati</taxon>
        <taxon>Pseudomonadota</taxon>
        <taxon>Gammaproteobacteria</taxon>
        <taxon>Oceanospirillales</taxon>
        <taxon>Saccharospirillaceae</taxon>
        <taxon>Reinekea</taxon>
    </lineage>
</organism>
<dbReference type="OrthoDB" id="330101at2"/>
<name>A0A4R3HXV9_9GAMM</name>
<dbReference type="RefSeq" id="WP_132703245.1">
    <property type="nucleotide sequence ID" value="NZ_SLZR01000018.1"/>
</dbReference>
<evidence type="ECO:0000256" key="1">
    <source>
        <dbReference type="SAM" id="SignalP"/>
    </source>
</evidence>
<proteinExistence type="predicted"/>
<feature type="chain" id="PRO_5020256816" evidence="1">
    <location>
        <begin position="22"/>
        <end position="132"/>
    </location>
</feature>
<keyword evidence="3" id="KW-1185">Reference proteome</keyword>
<accession>A0A4R3HXV9</accession>
<reference evidence="2 3" key="1">
    <citation type="submission" date="2019-03" db="EMBL/GenBank/DDBJ databases">
        <title>Genomic Encyclopedia of Archaeal and Bacterial Type Strains, Phase II (KMG-II): from individual species to whole genera.</title>
        <authorList>
            <person name="Goeker M."/>
        </authorList>
    </citation>
    <scope>NUCLEOTIDE SEQUENCE [LARGE SCALE GENOMIC DNA]</scope>
    <source>
        <strain evidence="2 3">DSM 15388</strain>
    </source>
</reference>
<gene>
    <name evidence="2" type="ORF">BCF53_11844</name>
</gene>
<dbReference type="AlphaFoldDB" id="A0A4R3HXV9"/>
<dbReference type="Proteomes" id="UP000295793">
    <property type="component" value="Unassembled WGS sequence"/>
</dbReference>
<evidence type="ECO:0000313" key="3">
    <source>
        <dbReference type="Proteomes" id="UP000295793"/>
    </source>
</evidence>
<sequence length="132" mass="14364">MTIKRLLLPLFSLTLAGQALADCQLSGDYSGHAQSLSVGFSTLPAPVAIGEAFSLMLTACHDDGTPFTGQITASAVMPAHQHGMNYQPTVQRLAPGHYRLDGYLFHMPGDWQFQFRMASGGRYETVTVDYPQ</sequence>